<comment type="caution">
    <text evidence="22">The sequence shown here is derived from an EMBL/GenBank/DDBJ whole genome shotgun (WGS) entry which is preliminary data.</text>
</comment>
<evidence type="ECO:0000256" key="13">
    <source>
        <dbReference type="ARBA" id="ARBA00023024"/>
    </source>
</evidence>
<evidence type="ECO:0000256" key="4">
    <source>
        <dbReference type="ARBA" id="ARBA00009373"/>
    </source>
</evidence>
<evidence type="ECO:0000256" key="2">
    <source>
        <dbReference type="ARBA" id="ARBA00004167"/>
    </source>
</evidence>
<dbReference type="GO" id="GO:0006952">
    <property type="term" value="P:defense response"/>
    <property type="evidence" value="ECO:0007669"/>
    <property type="project" value="UniProtKB-KW"/>
</dbReference>
<dbReference type="Pfam" id="PF13839">
    <property type="entry name" value="PC-Esterase"/>
    <property type="match status" value="1"/>
</dbReference>
<dbReference type="InterPro" id="IPR026057">
    <property type="entry name" value="TBL_C"/>
</dbReference>
<dbReference type="PANTHER" id="PTHR22595">
    <property type="entry name" value="CHITINASE-RELATED"/>
    <property type="match status" value="1"/>
</dbReference>
<comment type="catalytic activity">
    <reaction evidence="1">
        <text>Random endo-hydrolysis of N-acetyl-beta-D-glucosaminide (1-&gt;4)-beta-linkages in chitin and chitodextrins.</text>
        <dbReference type="EC" id="3.2.1.14"/>
    </reaction>
</comment>
<dbReference type="EC" id="3.2.1.14" evidence="5"/>
<dbReference type="InterPro" id="IPR036861">
    <property type="entry name" value="Endochitinase-like_sf"/>
</dbReference>
<evidence type="ECO:0000256" key="11">
    <source>
        <dbReference type="ARBA" id="ARBA00022968"/>
    </source>
</evidence>
<evidence type="ECO:0000256" key="15">
    <source>
        <dbReference type="ARBA" id="ARBA00023157"/>
    </source>
</evidence>
<sequence>MAILFKPGLFLSLFLLISSYHTATEASKVAQSLNFNSTFGNGTSNARELAGKCNWFRGKWVFDPKYPLYDSNCPFIDPQFNCQKYGRPDSYYLKYRWQPFACDLPRFNGLYFLEKWRGKKIMFVGDSLSLNQWTSLTCLIHSWVPNSKYTLFRTDVLSSLTFEDYGVKILLYRTTYLVDLVNDKAGRVLKLDSINNGKAWLGMDMLIFNTWHWWTHTGRSQPWDYIQEGGKLYKDMNRLIAFYKGLTTWARWVNRNVDPSKTKVFFQDVSPTHYVGGDWNEPSKSCAAETQPFFGTRYPAGTPLAWAVVNKEPLPKNVVEAQNCGCAANLCCSQYGYCGTSNAYCGRGCKQGPCYSSPTPTTPSGVVSVSDIFTPGFFNGIISQAGAGCAGKNFYTRNAFLSAVNSYPQFGKLGSAEASKREIAAFFAHVTHETGHFCYTEEINGASRDYCDENNRQYPCVPGKKYHGRGPIQLSWNYNYGPAGRSNNFDGLNNPDIVARDAVVSFKTALWFWMKSVRPVVSQGFGATIRAINGNECNGGNSGAVQARVRYYRDYCSQLGVSTENNLAC</sequence>
<keyword evidence="9" id="KW-0378">Hydrolase</keyword>
<evidence type="ECO:0000313" key="23">
    <source>
        <dbReference type="Proteomes" id="UP000807159"/>
    </source>
</evidence>
<keyword evidence="16" id="KW-0119">Carbohydrate metabolism</keyword>
<dbReference type="SUPFAM" id="SSF53955">
    <property type="entry name" value="Lysozyme-like"/>
    <property type="match status" value="1"/>
</dbReference>
<organism evidence="22 23">
    <name type="scientific">Populus deltoides</name>
    <name type="common">Eastern poplar</name>
    <name type="synonym">Eastern cottonwood</name>
    <dbReference type="NCBI Taxonomy" id="3696"/>
    <lineage>
        <taxon>Eukaryota</taxon>
        <taxon>Viridiplantae</taxon>
        <taxon>Streptophyta</taxon>
        <taxon>Embryophyta</taxon>
        <taxon>Tracheophyta</taxon>
        <taxon>Spermatophyta</taxon>
        <taxon>Magnoliopsida</taxon>
        <taxon>eudicotyledons</taxon>
        <taxon>Gunneridae</taxon>
        <taxon>Pentapetalae</taxon>
        <taxon>rosids</taxon>
        <taxon>fabids</taxon>
        <taxon>Malpighiales</taxon>
        <taxon>Salicaceae</taxon>
        <taxon>Saliceae</taxon>
        <taxon>Populus</taxon>
    </lineage>
</organism>
<keyword evidence="23" id="KW-1185">Reference proteome</keyword>
<evidence type="ECO:0000256" key="18">
    <source>
        <dbReference type="ARBA" id="ARBA00023326"/>
    </source>
</evidence>
<name>A0A8T2WHB2_POPDE</name>
<reference evidence="22" key="1">
    <citation type="journal article" date="2021" name="J. Hered.">
        <title>Genome Assembly of Salicaceae Populus deltoides (Eastern Cottonwood) I-69 Based on Nanopore Sequencing and Hi-C Technologies.</title>
        <authorList>
            <person name="Bai S."/>
            <person name="Wu H."/>
            <person name="Zhang J."/>
            <person name="Pan Z."/>
            <person name="Zhao W."/>
            <person name="Li Z."/>
            <person name="Tong C."/>
        </authorList>
    </citation>
    <scope>NUCLEOTIDE SEQUENCE</scope>
    <source>
        <tissue evidence="22">Leaf</tissue>
    </source>
</reference>
<dbReference type="FunFam" id="1.10.530.10:FF:000052">
    <property type="entry name" value="Endochitinase PR4"/>
    <property type="match status" value="1"/>
</dbReference>
<keyword evidence="14" id="KW-0472">Membrane</keyword>
<dbReference type="GO" id="GO:0016020">
    <property type="term" value="C:membrane"/>
    <property type="evidence" value="ECO:0007669"/>
    <property type="project" value="UniProtKB-SubCell"/>
</dbReference>
<evidence type="ECO:0000256" key="1">
    <source>
        <dbReference type="ARBA" id="ARBA00000822"/>
    </source>
</evidence>
<dbReference type="GO" id="GO:0016998">
    <property type="term" value="P:cell wall macromolecule catabolic process"/>
    <property type="evidence" value="ECO:0007669"/>
    <property type="project" value="InterPro"/>
</dbReference>
<dbReference type="Pfam" id="PF00182">
    <property type="entry name" value="Glyco_hydro_19"/>
    <property type="match status" value="2"/>
</dbReference>
<evidence type="ECO:0000256" key="8">
    <source>
        <dbReference type="ARBA" id="ARBA00022729"/>
    </source>
</evidence>
<proteinExistence type="inferred from homology"/>
<dbReference type="Pfam" id="PF00187">
    <property type="entry name" value="Chitin_bind_1"/>
    <property type="match status" value="1"/>
</dbReference>
<evidence type="ECO:0000259" key="21">
    <source>
        <dbReference type="PROSITE" id="PS50941"/>
    </source>
</evidence>
<dbReference type="Gene3D" id="1.10.530.10">
    <property type="match status" value="1"/>
</dbReference>
<dbReference type="SUPFAM" id="SSF57016">
    <property type="entry name" value="Plant lectins/antimicrobial peptides"/>
    <property type="match status" value="1"/>
</dbReference>
<evidence type="ECO:0000313" key="22">
    <source>
        <dbReference type="EMBL" id="KAH8480190.1"/>
    </source>
</evidence>
<dbReference type="GO" id="GO:0008843">
    <property type="term" value="F:endochitinase activity"/>
    <property type="evidence" value="ECO:0007669"/>
    <property type="project" value="UniProtKB-EC"/>
</dbReference>
<gene>
    <name evidence="22" type="ORF">H0E87_030438</name>
</gene>
<dbReference type="AlphaFoldDB" id="A0A8T2WHB2"/>
<evidence type="ECO:0000256" key="10">
    <source>
        <dbReference type="ARBA" id="ARBA00022821"/>
    </source>
</evidence>
<dbReference type="GO" id="GO:0008061">
    <property type="term" value="F:chitin binding"/>
    <property type="evidence" value="ECO:0007669"/>
    <property type="project" value="UniProtKB-UniRule"/>
</dbReference>
<dbReference type="InterPro" id="IPR025846">
    <property type="entry name" value="TBL_N"/>
</dbReference>
<dbReference type="FunFam" id="3.30.60.10:FF:000003">
    <property type="entry name" value="Class IV chitinase"/>
    <property type="match status" value="1"/>
</dbReference>
<dbReference type="FunFam" id="3.30.20.10:FF:000001">
    <property type="entry name" value="Endochitinase (Chitinase)"/>
    <property type="match status" value="1"/>
</dbReference>
<evidence type="ECO:0000256" key="16">
    <source>
        <dbReference type="ARBA" id="ARBA00023277"/>
    </source>
</evidence>
<evidence type="ECO:0000256" key="17">
    <source>
        <dbReference type="ARBA" id="ARBA00023295"/>
    </source>
</evidence>
<comment type="caution">
    <text evidence="19">Lacks conserved residue(s) required for the propagation of feature annotation.</text>
</comment>
<dbReference type="CDD" id="cd00325">
    <property type="entry name" value="chitinase_GH19"/>
    <property type="match status" value="1"/>
</dbReference>
<dbReference type="PROSITE" id="PS00026">
    <property type="entry name" value="CHIT_BIND_I_1"/>
    <property type="match status" value="1"/>
</dbReference>
<dbReference type="Gene3D" id="3.30.60.10">
    <property type="entry name" value="Endochitinase-like"/>
    <property type="match status" value="1"/>
</dbReference>
<protein>
    <recommendedName>
        <fullName evidence="5">chitinase</fullName>
        <ecNumber evidence="5">3.2.1.14</ecNumber>
    </recommendedName>
</protein>
<dbReference type="PROSITE" id="PS00773">
    <property type="entry name" value="CHITINASE_19_1"/>
    <property type="match status" value="1"/>
</dbReference>
<comment type="similarity">
    <text evidence="4">Belongs to the glycosyl hydrolase 19 family. Chitinase class I subfamily.</text>
</comment>
<keyword evidence="7" id="KW-0812">Transmembrane</keyword>
<evidence type="ECO:0000256" key="3">
    <source>
        <dbReference type="ARBA" id="ARBA00007727"/>
    </source>
</evidence>
<dbReference type="Gene3D" id="3.30.20.10">
    <property type="entry name" value="Endochitinase, domain 2"/>
    <property type="match status" value="1"/>
</dbReference>
<dbReference type="InterPro" id="IPR023346">
    <property type="entry name" value="Lysozyme-like_dom_sf"/>
</dbReference>
<dbReference type="EMBL" id="JACEGQ020000019">
    <property type="protein sequence ID" value="KAH8480190.1"/>
    <property type="molecule type" value="Genomic_DNA"/>
</dbReference>
<dbReference type="CDD" id="cd00035">
    <property type="entry name" value="ChtBD1"/>
    <property type="match status" value="1"/>
</dbReference>
<evidence type="ECO:0000256" key="9">
    <source>
        <dbReference type="ARBA" id="ARBA00022801"/>
    </source>
</evidence>
<keyword evidence="10" id="KW-0611">Plant defense</keyword>
<dbReference type="InterPro" id="IPR000726">
    <property type="entry name" value="Glyco_hydro_19_cat"/>
</dbReference>
<evidence type="ECO:0000256" key="6">
    <source>
        <dbReference type="ARBA" id="ARBA00022669"/>
    </source>
</evidence>
<evidence type="ECO:0000256" key="19">
    <source>
        <dbReference type="PROSITE-ProRule" id="PRU00261"/>
    </source>
</evidence>
<dbReference type="InterPro" id="IPR001002">
    <property type="entry name" value="Chitin-bd_1"/>
</dbReference>
<dbReference type="PROSITE" id="PS50941">
    <property type="entry name" value="CHIT_BIND_I_2"/>
    <property type="match status" value="1"/>
</dbReference>
<feature type="signal peptide" evidence="20">
    <location>
        <begin position="1"/>
        <end position="26"/>
    </location>
</feature>
<keyword evidence="13" id="KW-0146">Chitin degradation</keyword>
<keyword evidence="18" id="KW-0624">Polysaccharide degradation</keyword>
<comment type="similarity">
    <text evidence="3">Belongs to the PC-esterase family. TBL subfamily.</text>
</comment>
<keyword evidence="17" id="KW-0326">Glycosidase</keyword>
<dbReference type="PANTHER" id="PTHR22595:SF194">
    <property type="entry name" value="CHITINASE FAMILY PROTEIN"/>
    <property type="match status" value="1"/>
</dbReference>
<keyword evidence="8 20" id="KW-0732">Signal</keyword>
<evidence type="ECO:0000256" key="12">
    <source>
        <dbReference type="ARBA" id="ARBA00022989"/>
    </source>
</evidence>
<accession>A0A8T2WHB2</accession>
<dbReference type="GO" id="GO:0000272">
    <property type="term" value="P:polysaccharide catabolic process"/>
    <property type="evidence" value="ECO:0007669"/>
    <property type="project" value="UniProtKB-KW"/>
</dbReference>
<dbReference type="GO" id="GO:0016740">
    <property type="term" value="F:transferase activity"/>
    <property type="evidence" value="ECO:0007669"/>
    <property type="project" value="InterPro"/>
</dbReference>
<feature type="disulfide bond" evidence="19">
    <location>
        <begin position="331"/>
        <end position="345"/>
    </location>
</feature>
<evidence type="ECO:0000256" key="14">
    <source>
        <dbReference type="ARBA" id="ARBA00023136"/>
    </source>
</evidence>
<evidence type="ECO:0000256" key="7">
    <source>
        <dbReference type="ARBA" id="ARBA00022692"/>
    </source>
</evidence>
<feature type="chain" id="PRO_5035865309" description="chitinase" evidence="20">
    <location>
        <begin position="27"/>
        <end position="569"/>
    </location>
</feature>
<feature type="domain" description="Chitin-binding type-1" evidence="21">
    <location>
        <begin position="321"/>
        <end position="356"/>
    </location>
</feature>
<dbReference type="Pfam" id="PF14416">
    <property type="entry name" value="PMR5N"/>
    <property type="match status" value="1"/>
</dbReference>
<dbReference type="InterPro" id="IPR018371">
    <property type="entry name" value="Chitin-binding_1_CS"/>
</dbReference>
<dbReference type="Proteomes" id="UP000807159">
    <property type="component" value="Chromosome 19"/>
</dbReference>
<dbReference type="GO" id="GO:0006032">
    <property type="term" value="P:chitin catabolic process"/>
    <property type="evidence" value="ECO:0007669"/>
    <property type="project" value="UniProtKB-KW"/>
</dbReference>
<keyword evidence="15 19" id="KW-1015">Disulfide bond</keyword>
<keyword evidence="6 19" id="KW-0147">Chitin-binding</keyword>
<comment type="subcellular location">
    <subcellularLocation>
        <location evidence="2">Membrane</location>
        <topology evidence="2">Single-pass membrane protein</topology>
    </subcellularLocation>
</comment>
<feature type="disulfide bond" evidence="19">
    <location>
        <begin position="326"/>
        <end position="338"/>
    </location>
</feature>
<evidence type="ECO:0000256" key="20">
    <source>
        <dbReference type="SAM" id="SignalP"/>
    </source>
</evidence>
<evidence type="ECO:0000256" key="5">
    <source>
        <dbReference type="ARBA" id="ARBA00012729"/>
    </source>
</evidence>
<keyword evidence="11" id="KW-0735">Signal-anchor</keyword>
<dbReference type="SMART" id="SM00270">
    <property type="entry name" value="ChtBD1"/>
    <property type="match status" value="1"/>
</dbReference>
<keyword evidence="12" id="KW-1133">Transmembrane helix</keyword>
<dbReference type="PROSITE" id="PS00774">
    <property type="entry name" value="CHITINASE_19_2"/>
    <property type="match status" value="1"/>
</dbReference>